<comment type="caution">
    <text evidence="3">Lacks conserved residue(s) required for the propagation of feature annotation.</text>
</comment>
<reference evidence="4 5" key="1">
    <citation type="journal article" date="2014" name="BMC Genomics">
        <title>Comparison of environmental and isolate Sulfobacillus genomes reveals diverse carbon, sulfur, nitrogen, and hydrogen metabolisms.</title>
        <authorList>
            <person name="Justice N.B."/>
            <person name="Norman A."/>
            <person name="Brown C.T."/>
            <person name="Singh A."/>
            <person name="Thomas B.C."/>
            <person name="Banfield J.F."/>
        </authorList>
    </citation>
    <scope>NUCLEOTIDE SEQUENCE [LARGE SCALE GENOMIC DNA]</scope>
    <source>
        <strain evidence="4">AMDSBA1</strain>
    </source>
</reference>
<comment type="similarity">
    <text evidence="3">Belongs to the Maf family. YhdE subfamily.</text>
</comment>
<dbReference type="EC" id="3.6.1.9" evidence="3"/>
<name>A0A2T2WZU1_9FIRM</name>
<dbReference type="GO" id="GO:0036221">
    <property type="term" value="F:UTP diphosphatase activity"/>
    <property type="evidence" value="ECO:0007669"/>
    <property type="project" value="RHEA"/>
</dbReference>
<protein>
    <recommendedName>
        <fullName evidence="3">dTTP/UTP pyrophosphatase</fullName>
        <shortName evidence="3">dTTPase/UTPase</shortName>
        <ecNumber evidence="3">3.6.1.9</ecNumber>
    </recommendedName>
    <alternativeName>
        <fullName evidence="3">Nucleoside triphosphate pyrophosphatase</fullName>
    </alternativeName>
    <alternativeName>
        <fullName evidence="3">Nucleotide pyrophosphatase</fullName>
        <shortName evidence="3">Nucleotide PPase</shortName>
    </alternativeName>
</protein>
<evidence type="ECO:0000256" key="3">
    <source>
        <dbReference type="HAMAP-Rule" id="MF_00528"/>
    </source>
</evidence>
<dbReference type="AlphaFoldDB" id="A0A2T2WZU1"/>
<feature type="active site" description="Proton acceptor" evidence="3">
    <location>
        <position position="70"/>
    </location>
</feature>
<keyword evidence="2 3" id="KW-0378">Hydrolase</keyword>
<comment type="catalytic activity">
    <reaction evidence="3">
        <text>UTP + H2O = UMP + diphosphate + H(+)</text>
        <dbReference type="Rhea" id="RHEA:29395"/>
        <dbReference type="ChEBI" id="CHEBI:15377"/>
        <dbReference type="ChEBI" id="CHEBI:15378"/>
        <dbReference type="ChEBI" id="CHEBI:33019"/>
        <dbReference type="ChEBI" id="CHEBI:46398"/>
        <dbReference type="ChEBI" id="CHEBI:57865"/>
        <dbReference type="EC" id="3.6.1.9"/>
    </reaction>
</comment>
<dbReference type="HAMAP" id="MF_00528">
    <property type="entry name" value="Maf"/>
    <property type="match status" value="1"/>
</dbReference>
<feature type="site" description="Important for substrate specificity" evidence="3">
    <location>
        <position position="13"/>
    </location>
</feature>
<dbReference type="CDD" id="cd00555">
    <property type="entry name" value="Maf"/>
    <property type="match status" value="1"/>
</dbReference>
<dbReference type="Pfam" id="PF02545">
    <property type="entry name" value="Maf"/>
    <property type="match status" value="1"/>
</dbReference>
<comment type="caution">
    <text evidence="4">The sequence shown here is derived from an EMBL/GenBank/DDBJ whole genome shotgun (WGS) entry which is preliminary data.</text>
</comment>
<accession>A0A2T2WZU1</accession>
<evidence type="ECO:0000313" key="5">
    <source>
        <dbReference type="Proteomes" id="UP000242699"/>
    </source>
</evidence>
<evidence type="ECO:0000256" key="1">
    <source>
        <dbReference type="ARBA" id="ARBA00001968"/>
    </source>
</evidence>
<feature type="site" description="Important for substrate specificity" evidence="3">
    <location>
        <position position="155"/>
    </location>
</feature>
<sequence length="193" mass="21399">MAKCIVLASGSPRRRELLGKMGLSFRVAPANIDESVRPNESPCELVRRLAVSKAVATGGHYSECLIIGSDTVVSYQGRIFGKPVSPDHAREMLSCLSGQRHQVFTAVALWDPGSGQGRVRVDCAEIEFVSFSKEEVEEYLCTDEPWDKAGAYAIQGYARRWAKHINGDVETIIGLPTRLVALLLSHWDKERQR</sequence>
<dbReference type="GO" id="GO:0036218">
    <property type="term" value="F:dTTP diphosphatase activity"/>
    <property type="evidence" value="ECO:0007669"/>
    <property type="project" value="RHEA"/>
</dbReference>
<comment type="function">
    <text evidence="3">Nucleoside triphosphate pyrophosphatase that hydrolyzes dTTP and UTP. May have a dual role in cell division arrest and in preventing the incorporation of modified nucleotides into cellular nucleic acids.</text>
</comment>
<feature type="site" description="Important for substrate specificity" evidence="3">
    <location>
        <position position="71"/>
    </location>
</feature>
<proteinExistence type="inferred from homology"/>
<keyword evidence="3" id="KW-0546">Nucleotide metabolism</keyword>
<keyword evidence="3" id="KW-0963">Cytoplasm</keyword>
<dbReference type="PIRSF" id="PIRSF006305">
    <property type="entry name" value="Maf"/>
    <property type="match status" value="1"/>
</dbReference>
<dbReference type="PANTHER" id="PTHR43213:SF5">
    <property type="entry name" value="BIFUNCTIONAL DTTP_UTP PYROPHOSPHATASE_METHYLTRANSFERASE PROTEIN-RELATED"/>
    <property type="match status" value="1"/>
</dbReference>
<dbReference type="Proteomes" id="UP000242699">
    <property type="component" value="Unassembled WGS sequence"/>
</dbReference>
<dbReference type="EMBL" id="PXYT01000024">
    <property type="protein sequence ID" value="PSR27753.1"/>
    <property type="molecule type" value="Genomic_DNA"/>
</dbReference>
<evidence type="ECO:0000313" key="4">
    <source>
        <dbReference type="EMBL" id="PSR27753.1"/>
    </source>
</evidence>
<evidence type="ECO:0000256" key="2">
    <source>
        <dbReference type="ARBA" id="ARBA00022801"/>
    </source>
</evidence>
<dbReference type="GO" id="GO:0009117">
    <property type="term" value="P:nucleotide metabolic process"/>
    <property type="evidence" value="ECO:0007669"/>
    <property type="project" value="UniProtKB-KW"/>
</dbReference>
<dbReference type="GO" id="GO:0005737">
    <property type="term" value="C:cytoplasm"/>
    <property type="evidence" value="ECO:0007669"/>
    <property type="project" value="UniProtKB-SubCell"/>
</dbReference>
<gene>
    <name evidence="4" type="primary">maf</name>
    <name evidence="4" type="ORF">C7B43_11150</name>
</gene>
<comment type="catalytic activity">
    <reaction evidence="3">
        <text>dTTP + H2O = dTMP + diphosphate + H(+)</text>
        <dbReference type="Rhea" id="RHEA:28534"/>
        <dbReference type="ChEBI" id="CHEBI:15377"/>
        <dbReference type="ChEBI" id="CHEBI:15378"/>
        <dbReference type="ChEBI" id="CHEBI:33019"/>
        <dbReference type="ChEBI" id="CHEBI:37568"/>
        <dbReference type="ChEBI" id="CHEBI:63528"/>
        <dbReference type="EC" id="3.6.1.9"/>
    </reaction>
</comment>
<dbReference type="SUPFAM" id="SSF52972">
    <property type="entry name" value="ITPase-like"/>
    <property type="match status" value="1"/>
</dbReference>
<comment type="subcellular location">
    <subcellularLocation>
        <location evidence="3">Cytoplasm</location>
    </subcellularLocation>
</comment>
<dbReference type="InterPro" id="IPR029001">
    <property type="entry name" value="ITPase-like_fam"/>
</dbReference>
<dbReference type="Gene3D" id="3.90.950.10">
    <property type="match status" value="1"/>
</dbReference>
<dbReference type="NCBIfam" id="TIGR00172">
    <property type="entry name" value="maf"/>
    <property type="match status" value="1"/>
</dbReference>
<comment type="cofactor">
    <cofactor evidence="1 3">
        <name>a divalent metal cation</name>
        <dbReference type="ChEBI" id="CHEBI:60240"/>
    </cofactor>
</comment>
<organism evidence="4 5">
    <name type="scientific">Sulfobacillus benefaciens</name>
    <dbReference type="NCBI Taxonomy" id="453960"/>
    <lineage>
        <taxon>Bacteria</taxon>
        <taxon>Bacillati</taxon>
        <taxon>Bacillota</taxon>
        <taxon>Clostridia</taxon>
        <taxon>Eubacteriales</taxon>
        <taxon>Clostridiales Family XVII. Incertae Sedis</taxon>
        <taxon>Sulfobacillus</taxon>
    </lineage>
</organism>
<dbReference type="PANTHER" id="PTHR43213">
    <property type="entry name" value="BIFUNCTIONAL DTTP/UTP PYROPHOSPHATASE/METHYLTRANSFERASE PROTEIN-RELATED"/>
    <property type="match status" value="1"/>
</dbReference>
<dbReference type="InterPro" id="IPR003697">
    <property type="entry name" value="Maf-like"/>
</dbReference>